<name>A0A0C3NKQ4_PISTI</name>
<protein>
    <submittedName>
        <fullName evidence="1">Uncharacterized protein</fullName>
    </submittedName>
</protein>
<organism evidence="1 2">
    <name type="scientific">Pisolithus tinctorius Marx 270</name>
    <dbReference type="NCBI Taxonomy" id="870435"/>
    <lineage>
        <taxon>Eukaryota</taxon>
        <taxon>Fungi</taxon>
        <taxon>Dikarya</taxon>
        <taxon>Basidiomycota</taxon>
        <taxon>Agaricomycotina</taxon>
        <taxon>Agaricomycetes</taxon>
        <taxon>Agaricomycetidae</taxon>
        <taxon>Boletales</taxon>
        <taxon>Sclerodermatineae</taxon>
        <taxon>Pisolithaceae</taxon>
        <taxon>Pisolithus</taxon>
    </lineage>
</organism>
<gene>
    <name evidence="1" type="ORF">M404DRAFT_1002958</name>
</gene>
<dbReference type="HOGENOM" id="CLU_2347576_0_0_1"/>
<proteinExistence type="predicted"/>
<evidence type="ECO:0000313" key="2">
    <source>
        <dbReference type="Proteomes" id="UP000054217"/>
    </source>
</evidence>
<dbReference type="InParanoid" id="A0A0C3NKQ4"/>
<dbReference type="EMBL" id="KN831987">
    <property type="protein sequence ID" value="KIO01535.1"/>
    <property type="molecule type" value="Genomic_DNA"/>
</dbReference>
<reference evidence="1 2" key="1">
    <citation type="submission" date="2014-04" db="EMBL/GenBank/DDBJ databases">
        <authorList>
            <consortium name="DOE Joint Genome Institute"/>
            <person name="Kuo A."/>
            <person name="Kohler A."/>
            <person name="Costa M.D."/>
            <person name="Nagy L.G."/>
            <person name="Floudas D."/>
            <person name="Copeland A."/>
            <person name="Barry K.W."/>
            <person name="Cichocki N."/>
            <person name="Veneault-Fourrey C."/>
            <person name="LaButti K."/>
            <person name="Lindquist E.A."/>
            <person name="Lipzen A."/>
            <person name="Lundell T."/>
            <person name="Morin E."/>
            <person name="Murat C."/>
            <person name="Sun H."/>
            <person name="Tunlid A."/>
            <person name="Henrissat B."/>
            <person name="Grigoriev I.V."/>
            <person name="Hibbett D.S."/>
            <person name="Martin F."/>
            <person name="Nordberg H.P."/>
            <person name="Cantor M.N."/>
            <person name="Hua S.X."/>
        </authorList>
    </citation>
    <scope>NUCLEOTIDE SEQUENCE [LARGE SCALE GENOMIC DNA]</scope>
    <source>
        <strain evidence="1 2">Marx 270</strain>
    </source>
</reference>
<evidence type="ECO:0000313" key="1">
    <source>
        <dbReference type="EMBL" id="KIO01535.1"/>
    </source>
</evidence>
<accession>A0A0C3NKQ4</accession>
<keyword evidence="2" id="KW-1185">Reference proteome</keyword>
<dbReference type="AlphaFoldDB" id="A0A0C3NKQ4"/>
<sequence length="97" mass="11162">MNELLIWAALPRIVVSYKQLRIVHQFVNVVAIVYVRYLRNVLCQWPRNRTSKSYEGILLRFLRGGELVEIRPSVQALPASSTVLSKVWFAGGEHALR</sequence>
<reference evidence="2" key="2">
    <citation type="submission" date="2015-01" db="EMBL/GenBank/DDBJ databases">
        <title>Evolutionary Origins and Diversification of the Mycorrhizal Mutualists.</title>
        <authorList>
            <consortium name="DOE Joint Genome Institute"/>
            <consortium name="Mycorrhizal Genomics Consortium"/>
            <person name="Kohler A."/>
            <person name="Kuo A."/>
            <person name="Nagy L.G."/>
            <person name="Floudas D."/>
            <person name="Copeland A."/>
            <person name="Barry K.W."/>
            <person name="Cichocki N."/>
            <person name="Veneault-Fourrey C."/>
            <person name="LaButti K."/>
            <person name="Lindquist E.A."/>
            <person name="Lipzen A."/>
            <person name="Lundell T."/>
            <person name="Morin E."/>
            <person name="Murat C."/>
            <person name="Riley R."/>
            <person name="Ohm R."/>
            <person name="Sun H."/>
            <person name="Tunlid A."/>
            <person name="Henrissat B."/>
            <person name="Grigoriev I.V."/>
            <person name="Hibbett D.S."/>
            <person name="Martin F."/>
        </authorList>
    </citation>
    <scope>NUCLEOTIDE SEQUENCE [LARGE SCALE GENOMIC DNA]</scope>
    <source>
        <strain evidence="2">Marx 270</strain>
    </source>
</reference>
<dbReference type="Proteomes" id="UP000054217">
    <property type="component" value="Unassembled WGS sequence"/>
</dbReference>